<proteinExistence type="inferred from homology"/>
<evidence type="ECO:0000256" key="3">
    <source>
        <dbReference type="ARBA" id="ARBA00022833"/>
    </source>
</evidence>
<evidence type="ECO:0000256" key="1">
    <source>
        <dbReference type="ARBA" id="ARBA00005495"/>
    </source>
</evidence>
<dbReference type="PANTHER" id="PTHR33337">
    <property type="entry name" value="GFA DOMAIN-CONTAINING PROTEIN"/>
    <property type="match status" value="1"/>
</dbReference>
<dbReference type="InterPro" id="IPR011057">
    <property type="entry name" value="Mss4-like_sf"/>
</dbReference>
<dbReference type="AlphaFoldDB" id="A0A5P1R6L3"/>
<sequence length="135" mass="14651">MSKVYTGSCLCGGVKFSVSGFSEKAANCYCSMCRKFHGAAFGTLVDVTDLHWLSGEHLLKEFVAPNGTVRTFCSQCGSSLGFRVRGAESSDMELAIAAFDEDIPVKIDAQIYTAYKPNWCELPSNVPAFAEGRNE</sequence>
<accession>A0A5P1R6L3</accession>
<dbReference type="PANTHER" id="PTHR33337:SF40">
    <property type="entry name" value="CENP-V_GFA DOMAIN-CONTAINING PROTEIN-RELATED"/>
    <property type="match status" value="1"/>
</dbReference>
<protein>
    <submittedName>
        <fullName evidence="6">GFA family protein</fullName>
    </submittedName>
</protein>
<dbReference type="Pfam" id="PF04828">
    <property type="entry name" value="GFA"/>
    <property type="match status" value="1"/>
</dbReference>
<name>A0A5P1R6L3_9GAMM</name>
<dbReference type="InterPro" id="IPR006913">
    <property type="entry name" value="CENP-V/GFA"/>
</dbReference>
<dbReference type="PROSITE" id="PS51891">
    <property type="entry name" value="CENP_V_GFA"/>
    <property type="match status" value="1"/>
</dbReference>
<dbReference type="KEGG" id="ncu:F0U83_00535"/>
<dbReference type="EMBL" id="CP043869">
    <property type="protein sequence ID" value="QEQ95307.1"/>
    <property type="molecule type" value="Genomic_DNA"/>
</dbReference>
<evidence type="ECO:0000313" key="6">
    <source>
        <dbReference type="EMBL" id="QEQ95307.1"/>
    </source>
</evidence>
<keyword evidence="7" id="KW-1185">Reference proteome</keyword>
<reference evidence="6 7" key="1">
    <citation type="journal article" date="2019" name="Biochem. Eng. J.">
        <title>Metabolic engineering of the marine bacteria Neptunomonas concharum for the production of acetoin and meso-2,3-butanediol from acetate.</title>
        <authorList>
            <person name="Li W."/>
            <person name="Pu N."/>
            <person name="Liu C.-X."/>
            <person name="Yuan Q.-P."/>
            <person name="Li Z.-J."/>
        </authorList>
    </citation>
    <scope>NUCLEOTIDE SEQUENCE [LARGE SCALE GENOMIC DNA]</scope>
    <source>
        <strain evidence="6 7">JCM17730</strain>
    </source>
</reference>
<dbReference type="Gene3D" id="3.90.1590.10">
    <property type="entry name" value="glutathione-dependent formaldehyde- activating enzyme (gfa)"/>
    <property type="match status" value="1"/>
</dbReference>
<evidence type="ECO:0000259" key="5">
    <source>
        <dbReference type="PROSITE" id="PS51891"/>
    </source>
</evidence>
<gene>
    <name evidence="6" type="ORF">F0U83_00535</name>
</gene>
<comment type="similarity">
    <text evidence="1">Belongs to the Gfa family.</text>
</comment>
<keyword evidence="3" id="KW-0862">Zinc</keyword>
<dbReference type="OrthoDB" id="9786619at2"/>
<dbReference type="GO" id="GO:0046872">
    <property type="term" value="F:metal ion binding"/>
    <property type="evidence" value="ECO:0007669"/>
    <property type="project" value="UniProtKB-KW"/>
</dbReference>
<organism evidence="6 7">
    <name type="scientific">Neptunomonas concharum</name>
    <dbReference type="NCBI Taxonomy" id="1031538"/>
    <lineage>
        <taxon>Bacteria</taxon>
        <taxon>Pseudomonadati</taxon>
        <taxon>Pseudomonadota</taxon>
        <taxon>Gammaproteobacteria</taxon>
        <taxon>Oceanospirillales</taxon>
        <taxon>Oceanospirillaceae</taxon>
        <taxon>Neptunomonas</taxon>
    </lineage>
</organism>
<keyword evidence="4" id="KW-0456">Lyase</keyword>
<dbReference type="Proteomes" id="UP000324760">
    <property type="component" value="Chromosome"/>
</dbReference>
<dbReference type="SUPFAM" id="SSF51316">
    <property type="entry name" value="Mss4-like"/>
    <property type="match status" value="1"/>
</dbReference>
<dbReference type="RefSeq" id="WP_138986010.1">
    <property type="nucleotide sequence ID" value="NZ_CP043869.1"/>
</dbReference>
<evidence type="ECO:0000256" key="4">
    <source>
        <dbReference type="ARBA" id="ARBA00023239"/>
    </source>
</evidence>
<dbReference type="GO" id="GO:0016846">
    <property type="term" value="F:carbon-sulfur lyase activity"/>
    <property type="evidence" value="ECO:0007669"/>
    <property type="project" value="InterPro"/>
</dbReference>
<evidence type="ECO:0000256" key="2">
    <source>
        <dbReference type="ARBA" id="ARBA00022723"/>
    </source>
</evidence>
<keyword evidence="2" id="KW-0479">Metal-binding</keyword>
<evidence type="ECO:0000313" key="7">
    <source>
        <dbReference type="Proteomes" id="UP000324760"/>
    </source>
</evidence>
<feature type="domain" description="CENP-V/GFA" evidence="5">
    <location>
        <begin position="5"/>
        <end position="113"/>
    </location>
</feature>